<reference evidence="2" key="1">
    <citation type="journal article" date="2005" name="BMC Biol.">
        <title>The sequence of rice chromosomes 11 and 12, rich in disease resistance genes and recent gene duplications.</title>
        <authorList>
            <consortium name="The rice chromosomes 11 and 12 sequencing consortia"/>
        </authorList>
    </citation>
    <scope>NUCLEOTIDE SEQUENCE [LARGE SCALE GENOMIC DNA]</scope>
</reference>
<evidence type="ECO:0000313" key="2">
    <source>
        <dbReference type="EMBL" id="ABA97411.1"/>
    </source>
</evidence>
<dbReference type="AlphaFoldDB" id="Q2QU53"/>
<reference evidence="2" key="3">
    <citation type="submission" date="2006-01" db="EMBL/GenBank/DDBJ databases">
        <authorList>
            <person name="Buell R."/>
        </authorList>
    </citation>
    <scope>NUCLEOTIDE SEQUENCE</scope>
</reference>
<organism evidence="2">
    <name type="scientific">Oryza sativa subsp. japonica</name>
    <name type="common">Rice</name>
    <dbReference type="NCBI Taxonomy" id="39947"/>
    <lineage>
        <taxon>Eukaryota</taxon>
        <taxon>Viridiplantae</taxon>
        <taxon>Streptophyta</taxon>
        <taxon>Embryophyta</taxon>
        <taxon>Tracheophyta</taxon>
        <taxon>Spermatophyta</taxon>
        <taxon>Magnoliopsida</taxon>
        <taxon>Liliopsida</taxon>
        <taxon>Poales</taxon>
        <taxon>Poaceae</taxon>
        <taxon>BOP clade</taxon>
        <taxon>Oryzoideae</taxon>
        <taxon>Oryzeae</taxon>
        <taxon>Oryzinae</taxon>
        <taxon>Oryza</taxon>
        <taxon>Oryza sativa</taxon>
    </lineage>
</organism>
<feature type="region of interest" description="Disordered" evidence="1">
    <location>
        <begin position="1"/>
        <end position="64"/>
    </location>
</feature>
<protein>
    <submittedName>
        <fullName evidence="2">Uncharacterized protein</fullName>
    </submittedName>
</protein>
<sequence length="111" mass="10972">MPPKKVANEKVARHKESETRVEMAAKEGAEPSALGVEAGVVPSTSAPTPQPLPSAPAASAGQAPNMVDAAKAAAAARALQTRAEILSTSQLAAPQAASPQQAVALTALAAA</sequence>
<feature type="compositionally biased region" description="Basic and acidic residues" evidence="1">
    <location>
        <begin position="1"/>
        <end position="29"/>
    </location>
</feature>
<name>Q2QU53_ORYSJ</name>
<accession>Q2QU53</accession>
<evidence type="ECO:0000256" key="1">
    <source>
        <dbReference type="SAM" id="MobiDB-lite"/>
    </source>
</evidence>
<feature type="compositionally biased region" description="Low complexity" evidence="1">
    <location>
        <begin position="55"/>
        <end position="64"/>
    </location>
</feature>
<dbReference type="EMBL" id="DP000011">
    <property type="protein sequence ID" value="ABA97411.1"/>
    <property type="molecule type" value="Genomic_DNA"/>
</dbReference>
<reference evidence="2" key="2">
    <citation type="submission" date="2005-04" db="EMBL/GenBank/DDBJ databases">
        <authorList>
            <person name="Buell C.R."/>
            <person name="Wing R.A."/>
            <person name="McCombie W.A."/>
            <person name="Ouyang S."/>
        </authorList>
    </citation>
    <scope>NUCLEOTIDE SEQUENCE</scope>
</reference>
<gene>
    <name evidence="2" type="ordered locus">LOC_Os12g17440</name>
</gene>
<proteinExistence type="predicted"/>